<dbReference type="InterPro" id="IPR036699">
    <property type="entry name" value="YehR-like_sf"/>
</dbReference>
<reference evidence="1 2" key="1">
    <citation type="submission" date="2011-08" db="EMBL/GenBank/DDBJ databases">
        <title>The Genome Sequence of Johnsonella ignava ATCC 51276.</title>
        <authorList>
            <consortium name="The Broad Institute Genome Sequencing Platform"/>
            <person name="Earl A."/>
            <person name="Ward D."/>
            <person name="Feldgarden M."/>
            <person name="Gevers D."/>
            <person name="Izard J."/>
            <person name="Blanton J.M."/>
            <person name="Baranova O.V."/>
            <person name="Dewhirst F.E."/>
            <person name="Young S.K."/>
            <person name="Zeng Q."/>
            <person name="Gargeya S."/>
            <person name="Fitzgerald M."/>
            <person name="Haas B."/>
            <person name="Abouelleil A."/>
            <person name="Alvarado L."/>
            <person name="Arachchi H.M."/>
            <person name="Berlin A."/>
            <person name="Brown A."/>
            <person name="Chapman S.B."/>
            <person name="Chen Z."/>
            <person name="Dunbar C."/>
            <person name="Freedman E."/>
            <person name="Gearin G."/>
            <person name="Gellesch M."/>
            <person name="Goldberg J."/>
            <person name="Griggs A."/>
            <person name="Gujja S."/>
            <person name="Heiman D."/>
            <person name="Howarth C."/>
            <person name="Larson L."/>
            <person name="Lui A."/>
            <person name="MacDonald P.J.P."/>
            <person name="Montmayeur A."/>
            <person name="Murphy C."/>
            <person name="Neiman D."/>
            <person name="Pearson M."/>
            <person name="Priest M."/>
            <person name="Roberts A."/>
            <person name="Saif S."/>
            <person name="Shea T."/>
            <person name="Shenoy N."/>
            <person name="Sisk P."/>
            <person name="Stolte C."/>
            <person name="Sykes S."/>
            <person name="Wortman J."/>
            <person name="Nusbaum C."/>
            <person name="Birren B."/>
        </authorList>
    </citation>
    <scope>NUCLEOTIDE SEQUENCE [LARGE SCALE GENOMIC DNA]</scope>
    <source>
        <strain evidence="1 2">ATCC 51276</strain>
    </source>
</reference>
<dbReference type="EMBL" id="ACZL01000029">
    <property type="protein sequence ID" value="EHI55080.1"/>
    <property type="molecule type" value="Genomic_DNA"/>
</dbReference>
<evidence type="ECO:0008006" key="3">
    <source>
        <dbReference type="Google" id="ProtNLM"/>
    </source>
</evidence>
<dbReference type="HOGENOM" id="CLU_1719899_0_0_9"/>
<gene>
    <name evidence="1" type="ORF">HMPREF9333_01700</name>
</gene>
<name>G5GJG0_9FIRM</name>
<comment type="caution">
    <text evidence="1">The sequence shown here is derived from an EMBL/GenBank/DDBJ whole genome shotgun (WGS) entry which is preliminary data.</text>
</comment>
<keyword evidence="2" id="KW-1185">Reference proteome</keyword>
<proteinExistence type="predicted"/>
<dbReference type="Pfam" id="PF06998">
    <property type="entry name" value="DUF1307"/>
    <property type="match status" value="1"/>
</dbReference>
<dbReference type="Gene3D" id="3.30.1830.10">
    <property type="entry name" value="YehR-like"/>
    <property type="match status" value="1"/>
</dbReference>
<dbReference type="InterPro" id="IPR009736">
    <property type="entry name" value="DUF1307"/>
</dbReference>
<dbReference type="PROSITE" id="PS51257">
    <property type="entry name" value="PROKAR_LIPOPROTEIN"/>
    <property type="match status" value="1"/>
</dbReference>
<evidence type="ECO:0000313" key="2">
    <source>
        <dbReference type="Proteomes" id="UP000003011"/>
    </source>
</evidence>
<dbReference type="SUPFAM" id="SSF160704">
    <property type="entry name" value="YehR-like"/>
    <property type="match status" value="1"/>
</dbReference>
<evidence type="ECO:0000313" key="1">
    <source>
        <dbReference type="EMBL" id="EHI55080.1"/>
    </source>
</evidence>
<organism evidence="1 2">
    <name type="scientific">Johnsonella ignava ATCC 51276</name>
    <dbReference type="NCBI Taxonomy" id="679200"/>
    <lineage>
        <taxon>Bacteria</taxon>
        <taxon>Bacillati</taxon>
        <taxon>Bacillota</taxon>
        <taxon>Clostridia</taxon>
        <taxon>Lachnospirales</taxon>
        <taxon>Lachnospiraceae</taxon>
        <taxon>Johnsonella</taxon>
    </lineage>
</organism>
<protein>
    <recommendedName>
        <fullName evidence="3">DUF1307 domain-containing protein</fullName>
    </recommendedName>
</protein>
<sequence length="152" mass="16459">MKKNCNLINRLLGVFVLFIIVASIAACGGSGGKSVFTKTETDTTTTLELIHDKDTITKINVNSVTDAKSASEEEQKVAKEMAEAAYKAIDGIEVKVDFKDGKMIMDLSIDVEKVKKSSPDMISGMMGVSADKIGSFEEVKKALLEEGFTEKK</sequence>
<dbReference type="RefSeq" id="WP_005541477.1">
    <property type="nucleotide sequence ID" value="NZ_JH378835.1"/>
</dbReference>
<dbReference type="Proteomes" id="UP000003011">
    <property type="component" value="Unassembled WGS sequence"/>
</dbReference>
<dbReference type="AlphaFoldDB" id="G5GJG0"/>
<accession>G5GJG0</accession>